<reference evidence="2" key="1">
    <citation type="submission" date="2022-09" db="EMBL/GenBank/DDBJ databases">
        <title>Fusarium specimens isolated from Avocado Roots.</title>
        <authorList>
            <person name="Stajich J."/>
            <person name="Roper C."/>
            <person name="Heimlech-Rivalta G."/>
        </authorList>
    </citation>
    <scope>NUCLEOTIDE SEQUENCE</scope>
    <source>
        <strain evidence="2">A02</strain>
    </source>
</reference>
<evidence type="ECO:0000313" key="2">
    <source>
        <dbReference type="EMBL" id="KAJ4189283.1"/>
    </source>
</evidence>
<evidence type="ECO:0000313" key="3">
    <source>
        <dbReference type="Proteomes" id="UP001152087"/>
    </source>
</evidence>
<name>A0A9W8R6D1_9HYPO</name>
<dbReference type="Proteomes" id="UP001152087">
    <property type="component" value="Unassembled WGS sequence"/>
</dbReference>
<proteinExistence type="predicted"/>
<protein>
    <submittedName>
        <fullName evidence="2">Dicer-like protein 2</fullName>
    </submittedName>
</protein>
<dbReference type="InterPro" id="IPR027417">
    <property type="entry name" value="P-loop_NTPase"/>
</dbReference>
<feature type="compositionally biased region" description="Low complexity" evidence="1">
    <location>
        <begin position="1"/>
        <end position="17"/>
    </location>
</feature>
<dbReference type="SUPFAM" id="SSF52540">
    <property type="entry name" value="P-loop containing nucleoside triphosphate hydrolases"/>
    <property type="match status" value="1"/>
</dbReference>
<keyword evidence="3" id="KW-1185">Reference proteome</keyword>
<dbReference type="AlphaFoldDB" id="A0A9W8R6D1"/>
<evidence type="ECO:0000256" key="1">
    <source>
        <dbReference type="SAM" id="MobiDB-lite"/>
    </source>
</evidence>
<accession>A0A9W8R6D1</accession>
<gene>
    <name evidence="2" type="primary">DCL2_2</name>
    <name evidence="2" type="ORF">NW755_006101</name>
</gene>
<comment type="caution">
    <text evidence="2">The sequence shown here is derived from an EMBL/GenBank/DDBJ whole genome shotgun (WGS) entry which is preliminary data.</text>
</comment>
<feature type="region of interest" description="Disordered" evidence="1">
    <location>
        <begin position="1"/>
        <end position="31"/>
    </location>
</feature>
<sequence>MATPRSPSPESGSSDTSSVEKLPVEEAATSTPEIVEKVSVIPADDITKASGDEILEYKEESPAPEIINPRAYQREMLEQSLERNVIVAMDTGSGKTQV</sequence>
<dbReference type="EMBL" id="JAOQAV010000013">
    <property type="protein sequence ID" value="KAJ4189283.1"/>
    <property type="molecule type" value="Genomic_DNA"/>
</dbReference>
<dbReference type="Gene3D" id="3.40.50.300">
    <property type="entry name" value="P-loop containing nucleotide triphosphate hydrolases"/>
    <property type="match status" value="1"/>
</dbReference>
<organism evidence="2 3">
    <name type="scientific">Fusarium falciforme</name>
    <dbReference type="NCBI Taxonomy" id="195108"/>
    <lineage>
        <taxon>Eukaryota</taxon>
        <taxon>Fungi</taxon>
        <taxon>Dikarya</taxon>
        <taxon>Ascomycota</taxon>
        <taxon>Pezizomycotina</taxon>
        <taxon>Sordariomycetes</taxon>
        <taxon>Hypocreomycetidae</taxon>
        <taxon>Hypocreales</taxon>
        <taxon>Nectriaceae</taxon>
        <taxon>Fusarium</taxon>
        <taxon>Fusarium solani species complex</taxon>
    </lineage>
</organism>